<dbReference type="AlphaFoldDB" id="A0A1J7J2B7"/>
<dbReference type="InParanoid" id="A0A1J7J2B7"/>
<keyword evidence="3" id="KW-1185">Reference proteome</keyword>
<name>A0A1J7J2B7_9PEZI</name>
<gene>
    <name evidence="2" type="ORF">CONLIGDRAFT_649820</name>
</gene>
<organism evidence="2 3">
    <name type="scientific">Coniochaeta ligniaria NRRL 30616</name>
    <dbReference type="NCBI Taxonomy" id="1408157"/>
    <lineage>
        <taxon>Eukaryota</taxon>
        <taxon>Fungi</taxon>
        <taxon>Dikarya</taxon>
        <taxon>Ascomycota</taxon>
        <taxon>Pezizomycotina</taxon>
        <taxon>Sordariomycetes</taxon>
        <taxon>Sordariomycetidae</taxon>
        <taxon>Coniochaetales</taxon>
        <taxon>Coniochaetaceae</taxon>
        <taxon>Coniochaeta</taxon>
    </lineage>
</organism>
<reference evidence="2 3" key="1">
    <citation type="submission" date="2016-10" db="EMBL/GenBank/DDBJ databases">
        <title>Draft genome sequence of Coniochaeta ligniaria NRRL30616, a lignocellulolytic fungus for bioabatement of inhibitors in plant biomass hydrolysates.</title>
        <authorList>
            <consortium name="DOE Joint Genome Institute"/>
            <person name="Jimenez D.J."/>
            <person name="Hector R.E."/>
            <person name="Riley R."/>
            <person name="Sun H."/>
            <person name="Grigoriev I.V."/>
            <person name="Van Elsas J.D."/>
            <person name="Nichols N.N."/>
        </authorList>
    </citation>
    <scope>NUCLEOTIDE SEQUENCE [LARGE SCALE GENOMIC DNA]</scope>
    <source>
        <strain evidence="2 3">NRRL 30616</strain>
    </source>
</reference>
<proteinExistence type="predicted"/>
<dbReference type="Proteomes" id="UP000182658">
    <property type="component" value="Unassembled WGS sequence"/>
</dbReference>
<evidence type="ECO:0000313" key="3">
    <source>
        <dbReference type="Proteomes" id="UP000182658"/>
    </source>
</evidence>
<dbReference type="EMBL" id="KV875107">
    <property type="protein sequence ID" value="OIW23300.1"/>
    <property type="molecule type" value="Genomic_DNA"/>
</dbReference>
<evidence type="ECO:0000313" key="2">
    <source>
        <dbReference type="EMBL" id="OIW23300.1"/>
    </source>
</evidence>
<protein>
    <submittedName>
        <fullName evidence="2">Uncharacterized protein</fullName>
    </submittedName>
</protein>
<sequence>MGVNPVVIHEDVFLDELQEECNVEFDYERVLLQTVVKGRLVDFIIRSLILLEEGVAENDAIEGPTSVWFGVVKDKIRSTVPVHDTTFCVVSTYVQPQFSPAPKKKSVKMNHSTTKQLFGKRETLKCQLHYVSSEETSQQHTELVGERSPNLKPTSPKIPEHNMGS</sequence>
<accession>A0A1J7J2B7</accession>
<evidence type="ECO:0000256" key="1">
    <source>
        <dbReference type="SAM" id="MobiDB-lite"/>
    </source>
</evidence>
<feature type="region of interest" description="Disordered" evidence="1">
    <location>
        <begin position="132"/>
        <end position="165"/>
    </location>
</feature>